<dbReference type="STRING" id="57664.SAMN05661003_102189"/>
<name>A0A1G6YXT8_9BACT</name>
<organism evidence="1 2">
    <name type="scientific">Desulfuromonas thiophila</name>
    <dbReference type="NCBI Taxonomy" id="57664"/>
    <lineage>
        <taxon>Bacteria</taxon>
        <taxon>Pseudomonadati</taxon>
        <taxon>Thermodesulfobacteriota</taxon>
        <taxon>Desulfuromonadia</taxon>
        <taxon>Desulfuromonadales</taxon>
        <taxon>Desulfuromonadaceae</taxon>
        <taxon>Desulfuromonas</taxon>
    </lineage>
</organism>
<dbReference type="EMBL" id="FNAQ01000002">
    <property type="protein sequence ID" value="SDD94396.1"/>
    <property type="molecule type" value="Genomic_DNA"/>
</dbReference>
<sequence>MRLLRRPGSLLLLLACLVLICLTRPVAIAPVGFFSSEPSVSHRWVEVEGPKGRHVYDVSSASGVNLLANDLSLCSGRLIRQLQDWPSAAALRYDPQTGCFYRQHDRDWLRAGQRMALAIALEPDAMGLSDWPDLPGVGPRLAQRIENDRHENGDFSAFHCLKRVPGIGPRTLERLAPFFATDGNLAN</sequence>
<dbReference type="Pfam" id="PF12836">
    <property type="entry name" value="HHH_3"/>
    <property type="match status" value="1"/>
</dbReference>
<dbReference type="InterPro" id="IPR010994">
    <property type="entry name" value="RuvA_2-like"/>
</dbReference>
<dbReference type="Gene3D" id="1.10.150.320">
    <property type="entry name" value="Photosystem II 12 kDa extrinsic protein"/>
    <property type="match status" value="1"/>
</dbReference>
<dbReference type="Proteomes" id="UP000243205">
    <property type="component" value="Unassembled WGS sequence"/>
</dbReference>
<dbReference type="OrthoDB" id="5296317at2"/>
<dbReference type="SUPFAM" id="SSF47781">
    <property type="entry name" value="RuvA domain 2-like"/>
    <property type="match status" value="1"/>
</dbReference>
<proteinExistence type="predicted"/>
<evidence type="ECO:0000313" key="1">
    <source>
        <dbReference type="EMBL" id="SDD94396.1"/>
    </source>
</evidence>
<dbReference type="RefSeq" id="WP_092076212.1">
    <property type="nucleotide sequence ID" value="NZ_FNAQ01000002.1"/>
</dbReference>
<gene>
    <name evidence="1" type="ORF">SAMN05661003_102189</name>
</gene>
<accession>A0A1G6YXT8</accession>
<protein>
    <submittedName>
        <fullName evidence="1">Helix-hairpin-helix motif-containing protein</fullName>
    </submittedName>
</protein>
<keyword evidence="2" id="KW-1185">Reference proteome</keyword>
<reference evidence="2" key="1">
    <citation type="submission" date="2016-10" db="EMBL/GenBank/DDBJ databases">
        <authorList>
            <person name="Varghese N."/>
            <person name="Submissions S."/>
        </authorList>
    </citation>
    <scope>NUCLEOTIDE SEQUENCE [LARGE SCALE GENOMIC DNA]</scope>
    <source>
        <strain evidence="2">DSM 8987</strain>
    </source>
</reference>
<dbReference type="AlphaFoldDB" id="A0A1G6YXT8"/>
<evidence type="ECO:0000313" key="2">
    <source>
        <dbReference type="Proteomes" id="UP000243205"/>
    </source>
</evidence>